<dbReference type="RefSeq" id="XP_002423081.1">
    <property type="nucleotide sequence ID" value="XM_002423036.1"/>
</dbReference>
<feature type="region of interest" description="Disordered" evidence="2">
    <location>
        <begin position="442"/>
        <end position="483"/>
    </location>
</feature>
<reference evidence="4" key="2">
    <citation type="submission" date="2007-04" db="EMBL/GenBank/DDBJ databases">
        <title>The genome of the human body louse.</title>
        <authorList>
            <consortium name="The Human Body Louse Genome Consortium"/>
            <person name="Kirkness E."/>
            <person name="Walenz B."/>
            <person name="Hass B."/>
            <person name="Bruggner R."/>
            <person name="Strausberg R."/>
        </authorList>
    </citation>
    <scope>NUCLEOTIDE SEQUENCE</scope>
    <source>
        <strain evidence="4">USDA</strain>
    </source>
</reference>
<dbReference type="AlphaFoldDB" id="E0VAD7"/>
<feature type="domain" description="RFX-type winged-helix" evidence="3">
    <location>
        <begin position="16"/>
        <end position="91"/>
    </location>
</feature>
<evidence type="ECO:0000313" key="4">
    <source>
        <dbReference type="EMBL" id="EEB10343.1"/>
    </source>
</evidence>
<dbReference type="CTD" id="8232316"/>
<dbReference type="Proteomes" id="UP000009046">
    <property type="component" value="Unassembled WGS sequence"/>
</dbReference>
<feature type="region of interest" description="Disordered" evidence="2">
    <location>
        <begin position="514"/>
        <end position="540"/>
    </location>
</feature>
<keyword evidence="1" id="KW-0238">DNA-binding</keyword>
<feature type="region of interest" description="Disordered" evidence="2">
    <location>
        <begin position="330"/>
        <end position="357"/>
    </location>
</feature>
<feature type="compositionally biased region" description="Polar residues" evidence="2">
    <location>
        <begin position="624"/>
        <end position="633"/>
    </location>
</feature>
<dbReference type="PANTHER" id="PTHR12619:SF21">
    <property type="entry name" value="RFX-TYPE WINGED-HELIX DOMAIN-CONTAINING PROTEIN"/>
    <property type="match status" value="1"/>
</dbReference>
<dbReference type="PANTHER" id="PTHR12619">
    <property type="entry name" value="RFX TRANSCRIPTION FACTOR FAMILY"/>
    <property type="match status" value="1"/>
</dbReference>
<organism>
    <name type="scientific">Pediculus humanus subsp. corporis</name>
    <name type="common">Body louse</name>
    <dbReference type="NCBI Taxonomy" id="121224"/>
    <lineage>
        <taxon>Eukaryota</taxon>
        <taxon>Metazoa</taxon>
        <taxon>Ecdysozoa</taxon>
        <taxon>Arthropoda</taxon>
        <taxon>Hexapoda</taxon>
        <taxon>Insecta</taxon>
        <taxon>Pterygota</taxon>
        <taxon>Neoptera</taxon>
        <taxon>Paraneoptera</taxon>
        <taxon>Psocodea</taxon>
        <taxon>Troctomorpha</taxon>
        <taxon>Phthiraptera</taxon>
        <taxon>Anoplura</taxon>
        <taxon>Pediculidae</taxon>
        <taxon>Pediculus</taxon>
    </lineage>
</organism>
<reference evidence="5" key="3">
    <citation type="submission" date="2021-02" db="UniProtKB">
        <authorList>
            <consortium name="EnsemblMetazoa"/>
        </authorList>
    </citation>
    <scope>IDENTIFICATION</scope>
    <source>
        <strain evidence="5">USDA</strain>
    </source>
</reference>
<dbReference type="InterPro" id="IPR039779">
    <property type="entry name" value="RFX-like"/>
</dbReference>
<dbReference type="GeneID" id="8232316"/>
<gene>
    <name evidence="5" type="primary">8232316</name>
    <name evidence="4" type="ORF">Phum_PHUM035280</name>
</gene>
<dbReference type="InterPro" id="IPR003150">
    <property type="entry name" value="DNA-bd_RFX"/>
</dbReference>
<feature type="compositionally biased region" description="Basic and acidic residues" evidence="2">
    <location>
        <begin position="135"/>
        <end position="155"/>
    </location>
</feature>
<feature type="compositionally biased region" description="Basic residues" evidence="2">
    <location>
        <begin position="276"/>
        <end position="288"/>
    </location>
</feature>
<feature type="compositionally biased region" description="Basic and acidic residues" evidence="2">
    <location>
        <begin position="202"/>
        <end position="239"/>
    </location>
</feature>
<dbReference type="InterPro" id="IPR036388">
    <property type="entry name" value="WH-like_DNA-bd_sf"/>
</dbReference>
<dbReference type="VEuPathDB" id="VectorBase:PHUM035280"/>
<evidence type="ECO:0000313" key="5">
    <source>
        <dbReference type="EnsemblMetazoa" id="PHUM035280-PA"/>
    </source>
</evidence>
<dbReference type="OrthoDB" id="10069709at2759"/>
<feature type="compositionally biased region" description="Polar residues" evidence="2">
    <location>
        <begin position="446"/>
        <end position="474"/>
    </location>
</feature>
<feature type="region of interest" description="Disordered" evidence="2">
    <location>
        <begin position="130"/>
        <end position="155"/>
    </location>
</feature>
<dbReference type="HOGENOM" id="CLU_307429_0_0_1"/>
<dbReference type="Pfam" id="PF02257">
    <property type="entry name" value="RFX_DNA_binding"/>
    <property type="match status" value="1"/>
</dbReference>
<feature type="compositionally biased region" description="Polar residues" evidence="2">
    <location>
        <begin position="606"/>
        <end position="618"/>
    </location>
</feature>
<evidence type="ECO:0000256" key="1">
    <source>
        <dbReference type="ARBA" id="ARBA00023125"/>
    </source>
</evidence>
<dbReference type="eggNOG" id="KOG3712">
    <property type="taxonomic scope" value="Eukaryota"/>
</dbReference>
<evidence type="ECO:0000313" key="6">
    <source>
        <dbReference type="Proteomes" id="UP000009046"/>
    </source>
</evidence>
<sequence>MSPLNPLGNRQEIQQTIVWIKTHLEEDSEISIPKQDVYDQYLKYCENVTMKPLSTADFGKVMKQVYPGVRPRRLGTRGNSRYCYSGMRNTSKLPTPVLPLSTSTENLNSNGDVNDENKFKKIEKSKRKWTSQNFRNEKSDQVKTPKKIKSESDGIECRKSADEKVNDDTGLEKIKCERKSENPFSAFDLEFSNAFEKYVKKDVKIDKNSSSNSEKKNTTDHYEKEKVPEITEKQIKIEENGTTSNENQTSSSNEKEEKGKSSNNRKTNLKTEIKKGAKIKSMKSKPLKKSASLSKATKNYKKSYVPIQPKPVEESKSFCVRFEKNNVYSEKNEKGGESKSSEGGVTLLDENDSQEPEEEIARYFKHLDENELNTNRLVDQAVKFFNTTPVQSMDNISEIMANPTNPTPLIGSGDSLGQPVQQQFLRSQSCFEVHREVFNTEEKRNSTMLTRSQSSVELPTSIDPVTNRETSNPGSEDKKKKISHLRILLERSISSDSKNQQYPCSVKSHGNLLHNNNNNNNSGIPDTSPSHNFISNANDCNKMEGTETNLLPSNVKVVDRNKIKLNGFKVLSKGPSFVPQSPNMRTKYFNFTPISPGPQSPHHKTPSSSASPFLSPGNTPVPRSKQNSQNDSFLSPLGRKSGVVRSNFPGKNNLQIMENANFPLNSPFSITTSSTSSNFISNESFSIEVQKLLDNNCKMVTGNQIATIRSRSVPLNRMISESSWIPNQCSSIYTDFCNTVNSVEGGKLSGLIMPNSTVVDGSNKSLTSNLSSGFINGDEISNLSSSGSLSSELFSSGTTTSVVGTPQMENKFFVNDFGRRSNEDSFVDGQSFNNDNSTFSNKLDLNCGGEGFETTFSTDADTGITDTIKSYLPDFENLDDNTGDHVENVENDNNGNDRKLFLNEGGNENIKDPVITSFKPVIMNDLSNSPGSPVLNNFFTSNTTKINDESQQHLIEFFNFED</sequence>
<dbReference type="EnsemblMetazoa" id="PHUM035280-RA">
    <property type="protein sequence ID" value="PHUM035280-PA"/>
    <property type="gene ID" value="PHUM035280"/>
</dbReference>
<feature type="region of interest" description="Disordered" evidence="2">
    <location>
        <begin position="588"/>
        <end position="639"/>
    </location>
</feature>
<dbReference type="STRING" id="121224.E0VAD7"/>
<dbReference type="SUPFAM" id="SSF46785">
    <property type="entry name" value="Winged helix' DNA-binding domain"/>
    <property type="match status" value="1"/>
</dbReference>
<protein>
    <submittedName>
        <fullName evidence="4 5">Rfx5, putative</fullName>
    </submittedName>
</protein>
<keyword evidence="6" id="KW-1185">Reference proteome</keyword>
<accession>E0VAD7</accession>
<dbReference type="Gene3D" id="1.10.10.10">
    <property type="entry name" value="Winged helix-like DNA-binding domain superfamily/Winged helix DNA-binding domain"/>
    <property type="match status" value="1"/>
</dbReference>
<feature type="region of interest" description="Disordered" evidence="2">
    <location>
        <begin position="202"/>
        <end position="305"/>
    </location>
</feature>
<dbReference type="InParanoid" id="E0VAD7"/>
<dbReference type="PROSITE" id="PS51526">
    <property type="entry name" value="RFX_DBD"/>
    <property type="match status" value="1"/>
</dbReference>
<dbReference type="EMBL" id="DS235005">
    <property type="protein sequence ID" value="EEB10343.1"/>
    <property type="molecule type" value="Genomic_DNA"/>
</dbReference>
<dbReference type="InterPro" id="IPR036390">
    <property type="entry name" value="WH_DNA-bd_sf"/>
</dbReference>
<dbReference type="FunFam" id="1.10.10.10:FF:000422">
    <property type="entry name" value="DNA-binding protein RFX7"/>
    <property type="match status" value="1"/>
</dbReference>
<reference evidence="4" key="1">
    <citation type="submission" date="2007-04" db="EMBL/GenBank/DDBJ databases">
        <title>Annotation of Pediculus humanus corporis strain USDA.</title>
        <authorList>
            <person name="Kirkness E."/>
            <person name="Hannick L."/>
            <person name="Hass B."/>
            <person name="Bruggner R."/>
            <person name="Lawson D."/>
            <person name="Bidwell S."/>
            <person name="Joardar V."/>
            <person name="Caler E."/>
            <person name="Walenz B."/>
            <person name="Inman J."/>
            <person name="Schobel S."/>
            <person name="Galinsky K."/>
            <person name="Amedeo P."/>
            <person name="Strausberg R."/>
        </authorList>
    </citation>
    <scope>NUCLEOTIDE SEQUENCE</scope>
    <source>
        <strain evidence="4">USDA</strain>
    </source>
</reference>
<evidence type="ECO:0000259" key="3">
    <source>
        <dbReference type="PROSITE" id="PS51526"/>
    </source>
</evidence>
<feature type="compositionally biased region" description="Low complexity" evidence="2">
    <location>
        <begin position="240"/>
        <end position="252"/>
    </location>
</feature>
<feature type="compositionally biased region" description="Polar residues" evidence="2">
    <location>
        <begin position="524"/>
        <end position="539"/>
    </location>
</feature>
<dbReference type="GO" id="GO:0000981">
    <property type="term" value="F:DNA-binding transcription factor activity, RNA polymerase II-specific"/>
    <property type="evidence" value="ECO:0007669"/>
    <property type="project" value="TreeGrafter"/>
</dbReference>
<dbReference type="KEGG" id="phu:Phum_PHUM035280"/>
<feature type="compositionally biased region" description="Basic and acidic residues" evidence="2">
    <location>
        <begin position="330"/>
        <end position="340"/>
    </location>
</feature>
<name>E0VAD7_PEDHC</name>
<dbReference type="EMBL" id="AAZO01000418">
    <property type="status" value="NOT_ANNOTATED_CDS"/>
    <property type="molecule type" value="Genomic_DNA"/>
</dbReference>
<dbReference type="GO" id="GO:0000978">
    <property type="term" value="F:RNA polymerase II cis-regulatory region sequence-specific DNA binding"/>
    <property type="evidence" value="ECO:0007669"/>
    <property type="project" value="TreeGrafter"/>
</dbReference>
<feature type="compositionally biased region" description="Low complexity" evidence="2">
    <location>
        <begin position="514"/>
        <end position="523"/>
    </location>
</feature>
<evidence type="ECO:0000256" key="2">
    <source>
        <dbReference type="SAM" id="MobiDB-lite"/>
    </source>
</evidence>
<proteinExistence type="predicted"/>